<proteinExistence type="predicted"/>
<name>A0A8T0IN84_CERPU</name>
<feature type="chain" id="PRO_5035726464" description="Secreted protein" evidence="1">
    <location>
        <begin position="31"/>
        <end position="67"/>
    </location>
</feature>
<dbReference type="Proteomes" id="UP000822688">
    <property type="component" value="Chromosome 3"/>
</dbReference>
<accession>A0A8T0IN84</accession>
<evidence type="ECO:0008006" key="4">
    <source>
        <dbReference type="Google" id="ProtNLM"/>
    </source>
</evidence>
<gene>
    <name evidence="2" type="ORF">KC19_3G179700</name>
</gene>
<sequence length="67" mass="7762">MKLQWTSRSLSWFGKIDLFIFCFAVYCSTAQVCQTSSWIICCTCAKLNTFFGCEEMVKMQNRRSGIL</sequence>
<evidence type="ECO:0000313" key="3">
    <source>
        <dbReference type="Proteomes" id="UP000822688"/>
    </source>
</evidence>
<reference evidence="2" key="1">
    <citation type="submission" date="2020-06" db="EMBL/GenBank/DDBJ databases">
        <title>WGS assembly of Ceratodon purpureus strain R40.</title>
        <authorList>
            <person name="Carey S.B."/>
            <person name="Jenkins J."/>
            <person name="Shu S."/>
            <person name="Lovell J.T."/>
            <person name="Sreedasyam A."/>
            <person name="Maumus F."/>
            <person name="Tiley G.P."/>
            <person name="Fernandez-Pozo N."/>
            <person name="Barry K."/>
            <person name="Chen C."/>
            <person name="Wang M."/>
            <person name="Lipzen A."/>
            <person name="Daum C."/>
            <person name="Saski C.A."/>
            <person name="Payton A.C."/>
            <person name="Mcbreen J.C."/>
            <person name="Conrad R.E."/>
            <person name="Kollar L.M."/>
            <person name="Olsson S."/>
            <person name="Huttunen S."/>
            <person name="Landis J.B."/>
            <person name="Wickett N.J."/>
            <person name="Johnson M.G."/>
            <person name="Rensing S.A."/>
            <person name="Grimwood J."/>
            <person name="Schmutz J."/>
            <person name="Mcdaniel S.F."/>
        </authorList>
    </citation>
    <scope>NUCLEOTIDE SEQUENCE</scope>
    <source>
        <strain evidence="2">R40</strain>
    </source>
</reference>
<dbReference type="AlphaFoldDB" id="A0A8T0IN84"/>
<keyword evidence="3" id="KW-1185">Reference proteome</keyword>
<comment type="caution">
    <text evidence="2">The sequence shown here is derived from an EMBL/GenBank/DDBJ whole genome shotgun (WGS) entry which is preliminary data.</text>
</comment>
<organism evidence="2 3">
    <name type="scientific">Ceratodon purpureus</name>
    <name type="common">Fire moss</name>
    <name type="synonym">Dicranum purpureum</name>
    <dbReference type="NCBI Taxonomy" id="3225"/>
    <lineage>
        <taxon>Eukaryota</taxon>
        <taxon>Viridiplantae</taxon>
        <taxon>Streptophyta</taxon>
        <taxon>Embryophyta</taxon>
        <taxon>Bryophyta</taxon>
        <taxon>Bryophytina</taxon>
        <taxon>Bryopsida</taxon>
        <taxon>Dicranidae</taxon>
        <taxon>Pseudoditrichales</taxon>
        <taxon>Ditrichaceae</taxon>
        <taxon>Ceratodon</taxon>
    </lineage>
</organism>
<evidence type="ECO:0000313" key="2">
    <source>
        <dbReference type="EMBL" id="KAG0584028.1"/>
    </source>
</evidence>
<feature type="signal peptide" evidence="1">
    <location>
        <begin position="1"/>
        <end position="30"/>
    </location>
</feature>
<dbReference type="EMBL" id="CM026423">
    <property type="protein sequence ID" value="KAG0584028.1"/>
    <property type="molecule type" value="Genomic_DNA"/>
</dbReference>
<keyword evidence="1" id="KW-0732">Signal</keyword>
<evidence type="ECO:0000256" key="1">
    <source>
        <dbReference type="SAM" id="SignalP"/>
    </source>
</evidence>
<protein>
    <recommendedName>
        <fullName evidence="4">Secreted protein</fullName>
    </recommendedName>
</protein>